<dbReference type="InterPro" id="IPR051873">
    <property type="entry name" value="KNR4/SMI1_regulator"/>
</dbReference>
<dbReference type="PANTHER" id="PTHR47432:SF1">
    <property type="entry name" value="CELL WALL ASSEMBLY REGULATOR SMI1"/>
    <property type="match status" value="1"/>
</dbReference>
<gene>
    <name evidence="2" type="ORF">OG549_38705</name>
</gene>
<dbReference type="InterPro" id="IPR037883">
    <property type="entry name" value="Knr4/Smi1-like_sf"/>
</dbReference>
<dbReference type="AlphaFoldDB" id="A0AAU2VEZ7"/>
<dbReference type="Gene3D" id="3.40.1580.10">
    <property type="entry name" value="SMI1/KNR4-like"/>
    <property type="match status" value="1"/>
</dbReference>
<reference evidence="2" key="1">
    <citation type="submission" date="2022-10" db="EMBL/GenBank/DDBJ databases">
        <title>The complete genomes of actinobacterial strains from the NBC collection.</title>
        <authorList>
            <person name="Joergensen T.S."/>
            <person name="Alvarez Arevalo M."/>
            <person name="Sterndorff E.B."/>
            <person name="Faurdal D."/>
            <person name="Vuksanovic O."/>
            <person name="Mourched A.-S."/>
            <person name="Charusanti P."/>
            <person name="Shaw S."/>
            <person name="Blin K."/>
            <person name="Weber T."/>
        </authorList>
    </citation>
    <scope>NUCLEOTIDE SEQUENCE</scope>
    <source>
        <strain evidence="2">NBC_00003</strain>
    </source>
</reference>
<dbReference type="SMART" id="SM00860">
    <property type="entry name" value="SMI1_KNR4"/>
    <property type="match status" value="1"/>
</dbReference>
<evidence type="ECO:0000259" key="1">
    <source>
        <dbReference type="SMART" id="SM00860"/>
    </source>
</evidence>
<proteinExistence type="predicted"/>
<evidence type="ECO:0000313" key="2">
    <source>
        <dbReference type="EMBL" id="WTW66092.1"/>
    </source>
</evidence>
<dbReference type="SUPFAM" id="SSF160631">
    <property type="entry name" value="SMI1/KNR4-like"/>
    <property type="match status" value="1"/>
</dbReference>
<dbReference type="EMBL" id="CP108318">
    <property type="protein sequence ID" value="WTW66092.1"/>
    <property type="molecule type" value="Genomic_DNA"/>
</dbReference>
<feature type="domain" description="Knr4/Smi1-like" evidence="1">
    <location>
        <begin position="22"/>
        <end position="169"/>
    </location>
</feature>
<dbReference type="Pfam" id="PF09346">
    <property type="entry name" value="SMI1_KNR4"/>
    <property type="match status" value="1"/>
</dbReference>
<dbReference type="InterPro" id="IPR018958">
    <property type="entry name" value="Knr4/Smi1-like_dom"/>
</dbReference>
<sequence>MDSIAELWARLAPRVPEGLAPGVAEDEIRAAEQRIGVRFSEDLRASYLLHNGGPMPQVAGREWYVGEVLTLEELAGLHEGLMRSRDTWCEHDGPQDCGCEWYERNGQPVRQGNTWYRGWIPLIDNGDSEYWAVDLSPLVGGTLGQVIDVDRAGPPPEVVAPSWRSYLQGIADGLDALGA</sequence>
<organism evidence="2">
    <name type="scientific">Streptomyces sp. NBC_00003</name>
    <dbReference type="NCBI Taxonomy" id="2903608"/>
    <lineage>
        <taxon>Bacteria</taxon>
        <taxon>Bacillati</taxon>
        <taxon>Actinomycetota</taxon>
        <taxon>Actinomycetes</taxon>
        <taxon>Kitasatosporales</taxon>
        <taxon>Streptomycetaceae</taxon>
        <taxon>Streptomyces</taxon>
    </lineage>
</organism>
<accession>A0AAU2VEZ7</accession>
<protein>
    <submittedName>
        <fullName evidence="2">SMI1/KNR4 family protein</fullName>
    </submittedName>
</protein>
<name>A0AAU2VEZ7_9ACTN</name>
<dbReference type="PANTHER" id="PTHR47432">
    <property type="entry name" value="CELL WALL ASSEMBLY REGULATOR SMI1"/>
    <property type="match status" value="1"/>
</dbReference>